<evidence type="ECO:0000313" key="1">
    <source>
        <dbReference type="EMBL" id="CAB4882051.1"/>
    </source>
</evidence>
<dbReference type="EMBL" id="CAFBLU010000043">
    <property type="protein sequence ID" value="CAB4882051.1"/>
    <property type="molecule type" value="Genomic_DNA"/>
</dbReference>
<organism evidence="1">
    <name type="scientific">freshwater metagenome</name>
    <dbReference type="NCBI Taxonomy" id="449393"/>
    <lineage>
        <taxon>unclassified sequences</taxon>
        <taxon>metagenomes</taxon>
        <taxon>ecological metagenomes</taxon>
    </lineage>
</organism>
<sequence>MQSAMAFLPEVVGTRLTVALPWLLDPKETALMEVMTVVTDPLVRLMETGVVGVPRPPGLVTLI</sequence>
<reference evidence="1" key="1">
    <citation type="submission" date="2020-05" db="EMBL/GenBank/DDBJ databases">
        <authorList>
            <person name="Chiriac C."/>
            <person name="Salcher M."/>
            <person name="Ghai R."/>
            <person name="Kavagutti S V."/>
        </authorList>
    </citation>
    <scope>NUCLEOTIDE SEQUENCE</scope>
</reference>
<accession>A0A6J7EIV5</accession>
<dbReference type="AlphaFoldDB" id="A0A6J7EIV5"/>
<protein>
    <submittedName>
        <fullName evidence="1">Unannotated protein</fullName>
    </submittedName>
</protein>
<gene>
    <name evidence="1" type="ORF">UFOPK3444_01529</name>
</gene>
<name>A0A6J7EIV5_9ZZZZ</name>
<proteinExistence type="predicted"/>